<dbReference type="Proteomes" id="UP000000311">
    <property type="component" value="Unassembled WGS sequence"/>
</dbReference>
<dbReference type="OrthoDB" id="7666627at2759"/>
<evidence type="ECO:0000313" key="3">
    <source>
        <dbReference type="Proteomes" id="UP000000311"/>
    </source>
</evidence>
<protein>
    <submittedName>
        <fullName evidence="2">Uncharacterized protein</fullName>
    </submittedName>
</protein>
<evidence type="ECO:0000256" key="1">
    <source>
        <dbReference type="SAM" id="Phobius"/>
    </source>
</evidence>
<keyword evidence="1" id="KW-1133">Transmembrane helix</keyword>
<keyword evidence="3" id="KW-1185">Reference proteome</keyword>
<reference evidence="2 3" key="1">
    <citation type="journal article" date="2010" name="Science">
        <title>Genomic comparison of the ants Camponotus floridanus and Harpegnathos saltator.</title>
        <authorList>
            <person name="Bonasio R."/>
            <person name="Zhang G."/>
            <person name="Ye C."/>
            <person name="Mutti N.S."/>
            <person name="Fang X."/>
            <person name="Qin N."/>
            <person name="Donahue G."/>
            <person name="Yang P."/>
            <person name="Li Q."/>
            <person name="Li C."/>
            <person name="Zhang P."/>
            <person name="Huang Z."/>
            <person name="Berger S.L."/>
            <person name="Reinberg D."/>
            <person name="Wang J."/>
            <person name="Liebig J."/>
        </authorList>
    </citation>
    <scope>NUCLEOTIDE SEQUENCE [LARGE SCALE GENOMIC DNA]</scope>
    <source>
        <strain evidence="3">C129</strain>
    </source>
</reference>
<accession>E2ART3</accession>
<sequence length="148" mass="17269">MLFSYTFDPFHNFLRTLTVRQFNVNFDLVKIGLVLIAALCVTFVQRCIIIFTIVVCYYQSWVASAVNCERNPYEPSCRGSQIRKRLIPLPIMRTINCDETDCSKLPRMKFLIAVLDDNPRDVYPAEPLPLHSKKKLVRVDPQDVYMDY</sequence>
<organism evidence="3">
    <name type="scientific">Camponotus floridanus</name>
    <name type="common">Florida carpenter ant</name>
    <dbReference type="NCBI Taxonomy" id="104421"/>
    <lineage>
        <taxon>Eukaryota</taxon>
        <taxon>Metazoa</taxon>
        <taxon>Ecdysozoa</taxon>
        <taxon>Arthropoda</taxon>
        <taxon>Hexapoda</taxon>
        <taxon>Insecta</taxon>
        <taxon>Pterygota</taxon>
        <taxon>Neoptera</taxon>
        <taxon>Endopterygota</taxon>
        <taxon>Hymenoptera</taxon>
        <taxon>Apocrita</taxon>
        <taxon>Aculeata</taxon>
        <taxon>Formicoidea</taxon>
        <taxon>Formicidae</taxon>
        <taxon>Formicinae</taxon>
        <taxon>Camponotus</taxon>
    </lineage>
</organism>
<keyword evidence="1" id="KW-0812">Transmembrane</keyword>
<feature type="transmembrane region" description="Helical" evidence="1">
    <location>
        <begin position="31"/>
        <end position="58"/>
    </location>
</feature>
<keyword evidence="1" id="KW-0472">Membrane</keyword>
<dbReference type="AlphaFoldDB" id="E2ART3"/>
<evidence type="ECO:0000313" key="2">
    <source>
        <dbReference type="EMBL" id="EFN63851.1"/>
    </source>
</evidence>
<dbReference type="InParanoid" id="E2ART3"/>
<name>E2ART3_CAMFO</name>
<proteinExistence type="predicted"/>
<dbReference type="EMBL" id="GL442170">
    <property type="protein sequence ID" value="EFN63851.1"/>
    <property type="molecule type" value="Genomic_DNA"/>
</dbReference>
<gene>
    <name evidence="2" type="ORF">EAG_10281</name>
</gene>